<dbReference type="Proteomes" id="UP001303046">
    <property type="component" value="Unassembled WGS sequence"/>
</dbReference>
<evidence type="ECO:0000313" key="2">
    <source>
        <dbReference type="Proteomes" id="UP001303046"/>
    </source>
</evidence>
<evidence type="ECO:0000313" key="1">
    <source>
        <dbReference type="EMBL" id="KAK6743262.1"/>
    </source>
</evidence>
<sequence>MDDVVVQGLHDCFRLKCIKGVLRIDENETQRHLVLSQYFYEFEICEKVVYVDYSCEELVDDRQYADWAIVADVLWVSFLTQQLGLTGLPLFRNLAFRLPSE</sequence>
<protein>
    <submittedName>
        <fullName evidence="1">Uncharacterized protein</fullName>
    </submittedName>
</protein>
<accession>A0ABR1CZA2</accession>
<name>A0ABR1CZA2_NECAM</name>
<organism evidence="1 2">
    <name type="scientific">Necator americanus</name>
    <name type="common">Human hookworm</name>
    <dbReference type="NCBI Taxonomy" id="51031"/>
    <lineage>
        <taxon>Eukaryota</taxon>
        <taxon>Metazoa</taxon>
        <taxon>Ecdysozoa</taxon>
        <taxon>Nematoda</taxon>
        <taxon>Chromadorea</taxon>
        <taxon>Rhabditida</taxon>
        <taxon>Rhabditina</taxon>
        <taxon>Rhabditomorpha</taxon>
        <taxon>Strongyloidea</taxon>
        <taxon>Ancylostomatidae</taxon>
        <taxon>Bunostominae</taxon>
        <taxon>Necator</taxon>
    </lineage>
</organism>
<reference evidence="1 2" key="1">
    <citation type="submission" date="2023-08" db="EMBL/GenBank/DDBJ databases">
        <title>A Necator americanus chromosomal reference genome.</title>
        <authorList>
            <person name="Ilik V."/>
            <person name="Petrzelkova K.J."/>
            <person name="Pardy F."/>
            <person name="Fuh T."/>
            <person name="Niatou-Singa F.S."/>
            <person name="Gouil Q."/>
            <person name="Baker L."/>
            <person name="Ritchie M.E."/>
            <person name="Jex A.R."/>
            <person name="Gazzola D."/>
            <person name="Li H."/>
            <person name="Toshio Fujiwara R."/>
            <person name="Zhan B."/>
            <person name="Aroian R.V."/>
            <person name="Pafco B."/>
            <person name="Schwarz E.M."/>
        </authorList>
    </citation>
    <scope>NUCLEOTIDE SEQUENCE [LARGE SCALE GENOMIC DNA]</scope>
    <source>
        <strain evidence="1 2">Aroian</strain>
        <tissue evidence="1">Whole animal</tissue>
    </source>
</reference>
<dbReference type="EMBL" id="JAVFWL010000003">
    <property type="protein sequence ID" value="KAK6743262.1"/>
    <property type="molecule type" value="Genomic_DNA"/>
</dbReference>
<proteinExistence type="predicted"/>
<gene>
    <name evidence="1" type="primary">Necator_chrIII.g11255</name>
    <name evidence="1" type="ORF">RB195_010490</name>
</gene>
<comment type="caution">
    <text evidence="1">The sequence shown here is derived from an EMBL/GenBank/DDBJ whole genome shotgun (WGS) entry which is preliminary data.</text>
</comment>
<keyword evidence="2" id="KW-1185">Reference proteome</keyword>